<dbReference type="Proteomes" id="UP000010296">
    <property type="component" value="Unassembled WGS sequence"/>
</dbReference>
<dbReference type="InterPro" id="IPR007737">
    <property type="entry name" value="Mga_HTH"/>
</dbReference>
<protein>
    <recommendedName>
        <fullName evidence="1">Mga helix-turn-helix domain-containing protein</fullName>
    </recommendedName>
</protein>
<dbReference type="EMBL" id="AEPV01000004">
    <property type="protein sequence ID" value="EFU74995.1"/>
    <property type="molecule type" value="Genomic_DNA"/>
</dbReference>
<name>E6LCY5_ENTI1</name>
<dbReference type="PATRIC" id="fig|888064.11.peg.2001"/>
<feature type="domain" description="Mga helix-turn-helix" evidence="1">
    <location>
        <begin position="67"/>
        <end position="148"/>
    </location>
</feature>
<dbReference type="HOGENOM" id="CLU_050828_0_0_9"/>
<dbReference type="AlphaFoldDB" id="E6LCY5"/>
<evidence type="ECO:0000313" key="3">
    <source>
        <dbReference type="Proteomes" id="UP000010296"/>
    </source>
</evidence>
<dbReference type="STRING" id="888064.HMPREF9088_0225"/>
<dbReference type="RefSeq" id="WP_007207246.1">
    <property type="nucleotide sequence ID" value="NZ_GL622241.1"/>
</dbReference>
<reference evidence="2 3" key="1">
    <citation type="submission" date="2010-12" db="EMBL/GenBank/DDBJ databases">
        <authorList>
            <person name="Muzny D."/>
            <person name="Qin X."/>
            <person name="Deng J."/>
            <person name="Jiang H."/>
            <person name="Liu Y."/>
            <person name="Qu J."/>
            <person name="Song X.-Z."/>
            <person name="Zhang L."/>
            <person name="Thornton R."/>
            <person name="Coyle M."/>
            <person name="Francisco L."/>
            <person name="Jackson L."/>
            <person name="Javaid M."/>
            <person name="Korchina V."/>
            <person name="Kovar C."/>
            <person name="Mata R."/>
            <person name="Mathew T."/>
            <person name="Ngo R."/>
            <person name="Nguyen L."/>
            <person name="Nguyen N."/>
            <person name="Okwuonu G."/>
            <person name="Ongeri F."/>
            <person name="Pham C."/>
            <person name="Simmons D."/>
            <person name="Wilczek-Boney K."/>
            <person name="Hale W."/>
            <person name="Jakkamsetti A."/>
            <person name="Pham P."/>
            <person name="Ruth R."/>
            <person name="San Lucas F."/>
            <person name="Warren J."/>
            <person name="Zhang J."/>
            <person name="Zhao Z."/>
            <person name="Zhou C."/>
            <person name="Zhu D."/>
            <person name="Lee S."/>
            <person name="Bess C."/>
            <person name="Blankenburg K."/>
            <person name="Forbes L."/>
            <person name="Fu Q."/>
            <person name="Gubbala S."/>
            <person name="Hirani K."/>
            <person name="Jayaseelan J.C."/>
            <person name="Lara F."/>
            <person name="Munidasa M."/>
            <person name="Palculict T."/>
            <person name="Patil S."/>
            <person name="Pu L.-L."/>
            <person name="Saada N."/>
            <person name="Tang L."/>
            <person name="Weissenberger G."/>
            <person name="Zhu Y."/>
            <person name="Hemphill L."/>
            <person name="Shang Y."/>
            <person name="Youmans B."/>
            <person name="Ayvaz T."/>
            <person name="Ross M."/>
            <person name="Santibanez J."/>
            <person name="Aqrawi P."/>
            <person name="Gross S."/>
            <person name="Joshi V."/>
            <person name="Fowler G."/>
            <person name="Nazareth L."/>
            <person name="Reid J."/>
            <person name="Worley K."/>
            <person name="Petrosino J."/>
            <person name="Highlander S."/>
            <person name="Gibbs R."/>
        </authorList>
    </citation>
    <scope>NUCLEOTIDE SEQUENCE [LARGE SCALE GENOMIC DNA]</scope>
    <source>
        <strain evidence="3">DSM 15952 / CCUG 50447 / LMG 22039 / TP 1.5</strain>
    </source>
</reference>
<comment type="caution">
    <text evidence="2">The sequence shown here is derived from an EMBL/GenBank/DDBJ whole genome shotgun (WGS) entry which is preliminary data.</text>
</comment>
<evidence type="ECO:0000259" key="1">
    <source>
        <dbReference type="Pfam" id="PF05043"/>
    </source>
</evidence>
<keyword evidence="3" id="KW-1185">Reference proteome</keyword>
<organism evidence="2 3">
    <name type="scientific">Enterococcus italicus (strain DSM 15952 / CCUG 50447 / LMG 22039 / TP 1.5)</name>
    <dbReference type="NCBI Taxonomy" id="888064"/>
    <lineage>
        <taxon>Bacteria</taxon>
        <taxon>Bacillati</taxon>
        <taxon>Bacillota</taxon>
        <taxon>Bacilli</taxon>
        <taxon>Lactobacillales</taxon>
        <taxon>Enterococcaceae</taxon>
        <taxon>Enterococcus</taxon>
    </lineage>
</organism>
<accession>E6LCY5</accession>
<dbReference type="Pfam" id="PF05043">
    <property type="entry name" value="Mga"/>
    <property type="match status" value="1"/>
</dbReference>
<gene>
    <name evidence="2" type="ORF">HMPREF9088_0225</name>
</gene>
<sequence>MWLFLEGYLRKKLQVAERLYVYGDEFPRDVVTKKLNISNSTLSQYLAEITELYNEYYESGDRYNSYSLTKVAEEIISRSKKIEALRLLFLYPGNAAYFYKKKLNTSDASFARLIANLKEDLERFHVTIIVRNGYRLKAEDEFQFSFLFSYIGLFYFWSRHELEELLYSFGKEREIKEIMNYDFSSYTYANDPFEVYFFQTVCLTNCLYHCYDQKLDENGHRYRPLSELFEQFTRVMSQVSEQVKERIGIVLEACFPEEQLSNTTREAIIKLATCVGFQIKFFPYNVNTLPLRMKFFDLKYRIAYPERTDSINNFIYRASKFVRVDLMKRYEMVFYFVADDDLLGFQRKKTVHLFVYSSVGIRRTNYIYQQMIPLLGYFNEDSTLKIFNDENKCKLPVNAYIATTDLLDDIPKEKQFLISDFVSSVDYLAFLTWLRKK</sequence>
<evidence type="ECO:0000313" key="2">
    <source>
        <dbReference type="EMBL" id="EFU74995.1"/>
    </source>
</evidence>
<proteinExistence type="predicted"/>